<feature type="transmembrane region" description="Helical" evidence="1">
    <location>
        <begin position="38"/>
        <end position="59"/>
    </location>
</feature>
<accession>A0ABQ2XDK9</accession>
<organism evidence="2 3">
    <name type="scientific">Undibacterium macrobrachii</name>
    <dbReference type="NCBI Taxonomy" id="1119058"/>
    <lineage>
        <taxon>Bacteria</taxon>
        <taxon>Pseudomonadati</taxon>
        <taxon>Pseudomonadota</taxon>
        <taxon>Betaproteobacteria</taxon>
        <taxon>Burkholderiales</taxon>
        <taxon>Oxalobacteraceae</taxon>
        <taxon>Undibacterium</taxon>
    </lineage>
</organism>
<name>A0ABQ2XDK9_9BURK</name>
<dbReference type="Proteomes" id="UP000620127">
    <property type="component" value="Unassembled WGS sequence"/>
</dbReference>
<protein>
    <submittedName>
        <fullName evidence="2">Uncharacterized protein</fullName>
    </submittedName>
</protein>
<keyword evidence="1" id="KW-0812">Transmembrane</keyword>
<evidence type="ECO:0000313" key="3">
    <source>
        <dbReference type="Proteomes" id="UP000620127"/>
    </source>
</evidence>
<reference evidence="3" key="1">
    <citation type="journal article" date="2019" name="Int. J. Syst. Evol. Microbiol.">
        <title>The Global Catalogue of Microorganisms (GCM) 10K type strain sequencing project: providing services to taxonomists for standard genome sequencing and annotation.</title>
        <authorList>
            <consortium name="The Broad Institute Genomics Platform"/>
            <consortium name="The Broad Institute Genome Sequencing Center for Infectious Disease"/>
            <person name="Wu L."/>
            <person name="Ma J."/>
        </authorList>
    </citation>
    <scope>NUCLEOTIDE SEQUENCE [LARGE SCALE GENOMIC DNA]</scope>
    <source>
        <strain evidence="3">KCTC 23916</strain>
    </source>
</reference>
<dbReference type="EMBL" id="BMYT01000002">
    <property type="protein sequence ID" value="GGX11576.1"/>
    <property type="molecule type" value="Genomic_DNA"/>
</dbReference>
<keyword evidence="1" id="KW-0472">Membrane</keyword>
<proteinExistence type="predicted"/>
<gene>
    <name evidence="2" type="ORF">GCM10011282_17540</name>
</gene>
<feature type="transmembrane region" description="Helical" evidence="1">
    <location>
        <begin position="7"/>
        <end position="26"/>
    </location>
</feature>
<dbReference type="RefSeq" id="WP_189345733.1">
    <property type="nucleotide sequence ID" value="NZ_BMYT01000002.1"/>
</dbReference>
<sequence>MKRRSVFISKLILANFTIGIVVVLAAKDLAPSTSMWVSLTYVLGGTAIFSVAILLSMWLKFVVNQFLLNAGAIDTQWLWFKSDPDGLKAQNNRGTSH</sequence>
<comment type="caution">
    <text evidence="2">The sequence shown here is derived from an EMBL/GenBank/DDBJ whole genome shotgun (WGS) entry which is preliminary data.</text>
</comment>
<keyword evidence="3" id="KW-1185">Reference proteome</keyword>
<evidence type="ECO:0000313" key="2">
    <source>
        <dbReference type="EMBL" id="GGX11576.1"/>
    </source>
</evidence>
<evidence type="ECO:0000256" key="1">
    <source>
        <dbReference type="SAM" id="Phobius"/>
    </source>
</evidence>
<keyword evidence="1" id="KW-1133">Transmembrane helix</keyword>